<dbReference type="EMBL" id="BMDC01000002">
    <property type="protein sequence ID" value="GGH63630.1"/>
    <property type="molecule type" value="Genomic_DNA"/>
</dbReference>
<dbReference type="Gene3D" id="3.90.1200.10">
    <property type="match status" value="1"/>
</dbReference>
<keyword evidence="2" id="KW-1185">Reference proteome</keyword>
<proteinExistence type="predicted"/>
<comment type="caution">
    <text evidence="1">The sequence shown here is derived from an EMBL/GenBank/DDBJ whole genome shotgun (WGS) entry which is preliminary data.</text>
</comment>
<evidence type="ECO:0000313" key="1">
    <source>
        <dbReference type="EMBL" id="GGH63630.1"/>
    </source>
</evidence>
<dbReference type="SUPFAM" id="SSF56112">
    <property type="entry name" value="Protein kinase-like (PK-like)"/>
    <property type="match status" value="1"/>
</dbReference>
<sequence length="282" mass="30549">MVLRVSSPDSSVILKYFRRRDSATNSGGFGYLREKHGLVALNSLVPGSYSSLLFSDDSARLLCLEDVTGTPLVVFDSVRFEGQDGALTASAVSAWIYFWAGLLSSDRQGVSSPVLADFSARIAAADPRAHSPGSLTSPALALKGLHRLAADEGVAEDSAEFAHWVAQVESVISPPPASLVLTSGDFSPHNLLIYHDRVRGFDAEGTSLHHRFLPLAEFLLGFPSAPLYPTYTSHFSEKEWLAWAQDFYERISPTPFSNLLNDPQVAAAVLTVRAILAEQTGR</sequence>
<dbReference type="InterPro" id="IPR011009">
    <property type="entry name" value="Kinase-like_dom_sf"/>
</dbReference>
<gene>
    <name evidence="1" type="ORF">GCM10007359_15140</name>
</gene>
<name>A0A917IUS8_9MICC</name>
<protein>
    <submittedName>
        <fullName evidence="1">Uncharacterized protein</fullName>
    </submittedName>
</protein>
<reference evidence="1 2" key="1">
    <citation type="journal article" date="2014" name="Int. J. Syst. Evol. Microbiol.">
        <title>Complete genome sequence of Corynebacterium casei LMG S-19264T (=DSM 44701T), isolated from a smear-ripened cheese.</title>
        <authorList>
            <consortium name="US DOE Joint Genome Institute (JGI-PGF)"/>
            <person name="Walter F."/>
            <person name="Albersmeier A."/>
            <person name="Kalinowski J."/>
            <person name="Ruckert C."/>
        </authorList>
    </citation>
    <scope>NUCLEOTIDE SEQUENCE [LARGE SCALE GENOMIC DNA]</scope>
    <source>
        <strain evidence="1 2">CCM 8669</strain>
    </source>
</reference>
<organism evidence="1 2">
    <name type="scientific">Rothia aerolata</name>
    <dbReference type="NCBI Taxonomy" id="1812262"/>
    <lineage>
        <taxon>Bacteria</taxon>
        <taxon>Bacillati</taxon>
        <taxon>Actinomycetota</taxon>
        <taxon>Actinomycetes</taxon>
        <taxon>Micrococcales</taxon>
        <taxon>Micrococcaceae</taxon>
        <taxon>Rothia</taxon>
    </lineage>
</organism>
<accession>A0A917IUS8</accession>
<dbReference type="Proteomes" id="UP000600171">
    <property type="component" value="Unassembled WGS sequence"/>
</dbReference>
<evidence type="ECO:0000313" key="2">
    <source>
        <dbReference type="Proteomes" id="UP000600171"/>
    </source>
</evidence>
<dbReference type="AlphaFoldDB" id="A0A917IUS8"/>